<organism evidence="4">
    <name type="scientific">Selaginella moellendorffii</name>
    <name type="common">Spikemoss</name>
    <dbReference type="NCBI Taxonomy" id="88036"/>
    <lineage>
        <taxon>Eukaryota</taxon>
        <taxon>Viridiplantae</taxon>
        <taxon>Streptophyta</taxon>
        <taxon>Embryophyta</taxon>
        <taxon>Tracheophyta</taxon>
        <taxon>Lycopodiopsida</taxon>
        <taxon>Selaginellales</taxon>
        <taxon>Selaginellaceae</taxon>
        <taxon>Selaginella</taxon>
    </lineage>
</organism>
<reference evidence="3 4" key="1">
    <citation type="journal article" date="2011" name="Science">
        <title>The Selaginella genome identifies genetic changes associated with the evolution of vascular plants.</title>
        <authorList>
            <person name="Banks J.A."/>
            <person name="Nishiyama T."/>
            <person name="Hasebe M."/>
            <person name="Bowman J.L."/>
            <person name="Gribskov M."/>
            <person name="dePamphilis C."/>
            <person name="Albert V.A."/>
            <person name="Aono N."/>
            <person name="Aoyama T."/>
            <person name="Ambrose B.A."/>
            <person name="Ashton N.W."/>
            <person name="Axtell M.J."/>
            <person name="Barker E."/>
            <person name="Barker M.S."/>
            <person name="Bennetzen J.L."/>
            <person name="Bonawitz N.D."/>
            <person name="Chapple C."/>
            <person name="Cheng C."/>
            <person name="Correa L.G."/>
            <person name="Dacre M."/>
            <person name="DeBarry J."/>
            <person name="Dreyer I."/>
            <person name="Elias M."/>
            <person name="Engstrom E.M."/>
            <person name="Estelle M."/>
            <person name="Feng L."/>
            <person name="Finet C."/>
            <person name="Floyd S.K."/>
            <person name="Frommer W.B."/>
            <person name="Fujita T."/>
            <person name="Gramzow L."/>
            <person name="Gutensohn M."/>
            <person name="Harholt J."/>
            <person name="Hattori M."/>
            <person name="Heyl A."/>
            <person name="Hirai T."/>
            <person name="Hiwatashi Y."/>
            <person name="Ishikawa M."/>
            <person name="Iwata M."/>
            <person name="Karol K.G."/>
            <person name="Koehler B."/>
            <person name="Kolukisaoglu U."/>
            <person name="Kubo M."/>
            <person name="Kurata T."/>
            <person name="Lalonde S."/>
            <person name="Li K."/>
            <person name="Li Y."/>
            <person name="Litt A."/>
            <person name="Lyons E."/>
            <person name="Manning G."/>
            <person name="Maruyama T."/>
            <person name="Michael T.P."/>
            <person name="Mikami K."/>
            <person name="Miyazaki S."/>
            <person name="Morinaga S."/>
            <person name="Murata T."/>
            <person name="Mueller-Roeber B."/>
            <person name="Nelson D.R."/>
            <person name="Obara M."/>
            <person name="Oguri Y."/>
            <person name="Olmstead R.G."/>
            <person name="Onodera N."/>
            <person name="Petersen B.L."/>
            <person name="Pils B."/>
            <person name="Prigge M."/>
            <person name="Rensing S.A."/>
            <person name="Riano-Pachon D.M."/>
            <person name="Roberts A.W."/>
            <person name="Sato Y."/>
            <person name="Scheller H.V."/>
            <person name="Schulz B."/>
            <person name="Schulz C."/>
            <person name="Shakirov E.V."/>
            <person name="Shibagaki N."/>
            <person name="Shinohara N."/>
            <person name="Shippen D.E."/>
            <person name="Soerensen I."/>
            <person name="Sotooka R."/>
            <person name="Sugimoto N."/>
            <person name="Sugita M."/>
            <person name="Sumikawa N."/>
            <person name="Tanurdzic M."/>
            <person name="Theissen G."/>
            <person name="Ulvskov P."/>
            <person name="Wakazuki S."/>
            <person name="Weng J.K."/>
            <person name="Willats W.W."/>
            <person name="Wipf D."/>
            <person name="Wolf P.G."/>
            <person name="Yang L."/>
            <person name="Zimmer A.D."/>
            <person name="Zhu Q."/>
            <person name="Mitros T."/>
            <person name="Hellsten U."/>
            <person name="Loque D."/>
            <person name="Otillar R."/>
            <person name="Salamov A."/>
            <person name="Schmutz J."/>
            <person name="Shapiro H."/>
            <person name="Lindquist E."/>
            <person name="Lucas S."/>
            <person name="Rokhsar D."/>
            <person name="Grigoriev I.V."/>
        </authorList>
    </citation>
    <scope>NUCLEOTIDE SEQUENCE [LARGE SCALE GENOMIC DNA]</scope>
</reference>
<dbReference type="Gramene" id="EFJ33190">
    <property type="protein sequence ID" value="EFJ33190"/>
    <property type="gene ID" value="SELMODRAFT_439238"/>
</dbReference>
<dbReference type="Gene3D" id="3.40.350.10">
    <property type="entry name" value="Creatinase/prolidase N-terminal domain"/>
    <property type="match status" value="1"/>
</dbReference>
<dbReference type="HOGENOM" id="CLU_1028186_0_0_1"/>
<evidence type="ECO:0000259" key="2">
    <source>
        <dbReference type="Pfam" id="PF01321"/>
    </source>
</evidence>
<sequence length="271" mass="30116">MVLLGSARLLRCIWISNRPGRQSAAAARRGIGAAIRRSSSISMAMPSRRRNLTALCSGPRNPGPGITAEPSSVRNARKNVKDEEFVPDKKLADLRKLMSDSGVQAYIVPSEDAHQSEFIAECFTRRAYISGFTGSAETSVITLEKAALWTDGRYYLQENSRSDTSLGKLSVINNCPDSTRMIYPLLITGVLMEGKSENADLIRPIFNDAYGKEQANVWMGRWKFAEMYKFGNGQQWLLSQLKIILSRYLGELRKTLLDSIPPPCSHSLLPV</sequence>
<dbReference type="InParanoid" id="D8R2Z7"/>
<dbReference type="KEGG" id="smo:SELMODRAFT_439238"/>
<feature type="domain" description="Creatinase N-terminal" evidence="2">
    <location>
        <begin position="91"/>
        <end position="161"/>
    </location>
</feature>
<evidence type="ECO:0000313" key="4">
    <source>
        <dbReference type="Proteomes" id="UP000001514"/>
    </source>
</evidence>
<evidence type="ECO:0000256" key="1">
    <source>
        <dbReference type="SAM" id="MobiDB-lite"/>
    </source>
</evidence>
<dbReference type="EMBL" id="GL377571">
    <property type="protein sequence ID" value="EFJ33190.1"/>
    <property type="molecule type" value="Genomic_DNA"/>
</dbReference>
<dbReference type="Pfam" id="PF01321">
    <property type="entry name" value="Creatinase_N"/>
    <property type="match status" value="1"/>
</dbReference>
<dbReference type="Proteomes" id="UP000001514">
    <property type="component" value="Unassembled WGS sequence"/>
</dbReference>
<dbReference type="STRING" id="88036.D8R2Z7"/>
<accession>D8R2Z7</accession>
<dbReference type="SUPFAM" id="SSF53092">
    <property type="entry name" value="Creatinase/prolidase N-terminal domain"/>
    <property type="match status" value="1"/>
</dbReference>
<dbReference type="PANTHER" id="PTHR43763">
    <property type="entry name" value="XAA-PRO AMINOPEPTIDASE 1"/>
    <property type="match status" value="1"/>
</dbReference>
<feature type="region of interest" description="Disordered" evidence="1">
    <location>
        <begin position="55"/>
        <end position="80"/>
    </location>
</feature>
<proteinExistence type="predicted"/>
<dbReference type="AlphaFoldDB" id="D8R2Z7"/>
<keyword evidence="4" id="KW-1185">Reference proteome</keyword>
<protein>
    <recommendedName>
        <fullName evidence="2">Creatinase N-terminal domain-containing protein</fullName>
    </recommendedName>
</protein>
<name>D8R2Z7_SELML</name>
<gene>
    <name evidence="3" type="ORF">SELMODRAFT_439238</name>
</gene>
<dbReference type="PANTHER" id="PTHR43763:SF6">
    <property type="entry name" value="XAA-PRO AMINOPEPTIDASE 1"/>
    <property type="match status" value="1"/>
</dbReference>
<evidence type="ECO:0000313" key="3">
    <source>
        <dbReference type="EMBL" id="EFJ33190.1"/>
    </source>
</evidence>
<dbReference type="InterPro" id="IPR050422">
    <property type="entry name" value="X-Pro_aminopeptidase_P"/>
</dbReference>
<dbReference type="InterPro" id="IPR000587">
    <property type="entry name" value="Creatinase_N"/>
</dbReference>
<dbReference type="eggNOG" id="KOG2413">
    <property type="taxonomic scope" value="Eukaryota"/>
</dbReference>
<dbReference type="InterPro" id="IPR029149">
    <property type="entry name" value="Creatin/AminoP/Spt16_N"/>
</dbReference>